<evidence type="ECO:0000313" key="1">
    <source>
        <dbReference type="EMBL" id="CAF1446669.1"/>
    </source>
</evidence>
<dbReference type="Proteomes" id="UP000663834">
    <property type="component" value="Unassembled WGS sequence"/>
</dbReference>
<dbReference type="Proteomes" id="UP000681720">
    <property type="component" value="Unassembled WGS sequence"/>
</dbReference>
<dbReference type="OrthoDB" id="9988732at2759"/>
<dbReference type="AlphaFoldDB" id="A0A815PAL6"/>
<accession>A0A815PAL6</accession>
<organism evidence="1 3">
    <name type="scientific">Rotaria magnacalcarata</name>
    <dbReference type="NCBI Taxonomy" id="392030"/>
    <lineage>
        <taxon>Eukaryota</taxon>
        <taxon>Metazoa</taxon>
        <taxon>Spiralia</taxon>
        <taxon>Gnathifera</taxon>
        <taxon>Rotifera</taxon>
        <taxon>Eurotatoria</taxon>
        <taxon>Bdelloidea</taxon>
        <taxon>Philodinida</taxon>
        <taxon>Philodinidae</taxon>
        <taxon>Rotaria</taxon>
    </lineage>
</organism>
<evidence type="ECO:0000313" key="3">
    <source>
        <dbReference type="Proteomes" id="UP000663834"/>
    </source>
</evidence>
<reference evidence="1" key="1">
    <citation type="submission" date="2021-02" db="EMBL/GenBank/DDBJ databases">
        <authorList>
            <person name="Nowell W R."/>
        </authorList>
    </citation>
    <scope>NUCLEOTIDE SEQUENCE</scope>
</reference>
<dbReference type="EMBL" id="CAJNOW010005321">
    <property type="protein sequence ID" value="CAF1446669.1"/>
    <property type="molecule type" value="Genomic_DNA"/>
</dbReference>
<sequence>MLDLLQHVSAHKSTSEQSESLHNDSHQYIECPRSILTHTVTSLWHTSEFLSSTPVYIRRDKNVLKDSSDIMHYVSGELCKLNNQTHYPIPEVEELESYFNQILGVHVRRYGY</sequence>
<proteinExistence type="predicted"/>
<gene>
    <name evidence="2" type="ORF">GIL414_LOCUS29423</name>
    <name evidence="1" type="ORF">KQP761_LOCUS11784</name>
</gene>
<evidence type="ECO:0000313" key="2">
    <source>
        <dbReference type="EMBL" id="CAF4383971.1"/>
    </source>
</evidence>
<name>A0A815PAL6_9BILA</name>
<comment type="caution">
    <text evidence="1">The sequence shown here is derived from an EMBL/GenBank/DDBJ whole genome shotgun (WGS) entry which is preliminary data.</text>
</comment>
<dbReference type="EMBL" id="CAJOBJ010053252">
    <property type="protein sequence ID" value="CAF4383971.1"/>
    <property type="molecule type" value="Genomic_DNA"/>
</dbReference>
<protein>
    <submittedName>
        <fullName evidence="1">Uncharacterized protein</fullName>
    </submittedName>
</protein>